<dbReference type="CDD" id="cd02440">
    <property type="entry name" value="AdoMet_MTases"/>
    <property type="match status" value="1"/>
</dbReference>
<organism evidence="2 3">
    <name type="scientific">Thermothielavioides terrestris (strain ATCC 38088 / NRRL 8126)</name>
    <name type="common">Thielavia terrestris</name>
    <dbReference type="NCBI Taxonomy" id="578455"/>
    <lineage>
        <taxon>Eukaryota</taxon>
        <taxon>Fungi</taxon>
        <taxon>Dikarya</taxon>
        <taxon>Ascomycota</taxon>
        <taxon>Pezizomycotina</taxon>
        <taxon>Sordariomycetes</taxon>
        <taxon>Sordariomycetidae</taxon>
        <taxon>Sordariales</taxon>
        <taxon>Chaetomiaceae</taxon>
        <taxon>Thermothielavioides</taxon>
        <taxon>Thermothielavioides terrestris</taxon>
    </lineage>
</organism>
<accession>G2R8I3</accession>
<dbReference type="PANTHER" id="PTHR44068:SF11">
    <property type="entry name" value="GERANYL DIPHOSPHATE 2-C-METHYLTRANSFERASE"/>
    <property type="match status" value="1"/>
</dbReference>
<gene>
    <name evidence="2" type="ORF">THITE_2117688</name>
</gene>
<dbReference type="KEGG" id="ttt:THITE_2117688"/>
<dbReference type="eggNOG" id="KOG1269">
    <property type="taxonomic scope" value="Eukaryota"/>
</dbReference>
<feature type="domain" description="Methyltransferase" evidence="1">
    <location>
        <begin position="43"/>
        <end position="157"/>
    </location>
</feature>
<dbReference type="Pfam" id="PF13847">
    <property type="entry name" value="Methyltransf_31"/>
    <property type="match status" value="1"/>
</dbReference>
<keyword evidence="3" id="KW-1185">Reference proteome</keyword>
<protein>
    <recommendedName>
        <fullName evidence="1">Methyltransferase domain-containing protein</fullName>
    </recommendedName>
</protein>
<dbReference type="SUPFAM" id="SSF53335">
    <property type="entry name" value="S-adenosyl-L-methionine-dependent methyltransferases"/>
    <property type="match status" value="1"/>
</dbReference>
<dbReference type="InterPro" id="IPR029063">
    <property type="entry name" value="SAM-dependent_MTases_sf"/>
</dbReference>
<dbReference type="PANTHER" id="PTHR44068">
    <property type="entry name" value="ZGC:194242"/>
    <property type="match status" value="1"/>
</dbReference>
<name>G2R8I3_THETT</name>
<dbReference type="GeneID" id="11518357"/>
<evidence type="ECO:0000313" key="2">
    <source>
        <dbReference type="EMBL" id="AEO68241.1"/>
    </source>
</evidence>
<dbReference type="HOGENOM" id="CLU_057148_1_0_1"/>
<proteinExistence type="predicted"/>
<reference evidence="2 3" key="1">
    <citation type="journal article" date="2011" name="Nat. Biotechnol.">
        <title>Comparative genomic analysis of the thermophilic biomass-degrading fungi Myceliophthora thermophila and Thielavia terrestris.</title>
        <authorList>
            <person name="Berka R.M."/>
            <person name="Grigoriev I.V."/>
            <person name="Otillar R."/>
            <person name="Salamov A."/>
            <person name="Grimwood J."/>
            <person name="Reid I."/>
            <person name="Ishmael N."/>
            <person name="John T."/>
            <person name="Darmond C."/>
            <person name="Moisan M.-C."/>
            <person name="Henrissat B."/>
            <person name="Coutinho P.M."/>
            <person name="Lombard V."/>
            <person name="Natvig D.O."/>
            <person name="Lindquist E."/>
            <person name="Schmutz J."/>
            <person name="Lucas S."/>
            <person name="Harris P."/>
            <person name="Powlowski J."/>
            <person name="Bellemare A."/>
            <person name="Taylor D."/>
            <person name="Butler G."/>
            <person name="de Vries R.P."/>
            <person name="Allijn I.E."/>
            <person name="van den Brink J."/>
            <person name="Ushinsky S."/>
            <person name="Storms R."/>
            <person name="Powell A.J."/>
            <person name="Paulsen I.T."/>
            <person name="Elbourne L.D.H."/>
            <person name="Baker S.E."/>
            <person name="Magnuson J."/>
            <person name="LaBoissiere S."/>
            <person name="Clutterbuck A.J."/>
            <person name="Martinez D."/>
            <person name="Wogulis M."/>
            <person name="de Leon A.L."/>
            <person name="Rey M.W."/>
            <person name="Tsang A."/>
        </authorList>
    </citation>
    <scope>NUCLEOTIDE SEQUENCE [LARGE SCALE GENOMIC DNA]</scope>
    <source>
        <strain evidence="3">ATCC 38088 / NRRL 8126</strain>
    </source>
</reference>
<sequence length="281" mass="30376">MEQAISAQSPGATPCSVLHEMRTLENSGAYFLPKLHALRELNPTLKVLDVGCGCGSVTASFAKTIGPQGRVVGVDVDPAKVQHAKNVAAREGLADQVEVLEADAYKLPFADAEFDVVHTHQVLAHTARPWDVLAEMLRVTKPGGIVVAREGDLDSEVVWPVTPGLEKFHKLIATAMNARGKGGGGSNAGRQLLPWALKIGVPRSKINFSFGTWWFDTAEHKEIWANAMADQVRSGQVREVAVKSGLVTEADLDEMAEAWEHWAAREDSSVAMMHGEIIIAK</sequence>
<dbReference type="EMBL" id="CP003011">
    <property type="protein sequence ID" value="AEO68241.1"/>
    <property type="molecule type" value="Genomic_DNA"/>
</dbReference>
<dbReference type="InterPro" id="IPR050447">
    <property type="entry name" value="Erg6_SMT_methyltransf"/>
</dbReference>
<evidence type="ECO:0000313" key="3">
    <source>
        <dbReference type="Proteomes" id="UP000008181"/>
    </source>
</evidence>
<dbReference type="RefSeq" id="XP_003654577.1">
    <property type="nucleotide sequence ID" value="XM_003654529.1"/>
</dbReference>
<dbReference type="Gene3D" id="3.40.50.150">
    <property type="entry name" value="Vaccinia Virus protein VP39"/>
    <property type="match status" value="1"/>
</dbReference>
<evidence type="ECO:0000259" key="1">
    <source>
        <dbReference type="Pfam" id="PF13847"/>
    </source>
</evidence>
<dbReference type="Proteomes" id="UP000008181">
    <property type="component" value="Chromosome 3"/>
</dbReference>
<dbReference type="OrthoDB" id="10017101at2759"/>
<dbReference type="AlphaFoldDB" id="G2R8I3"/>
<dbReference type="InterPro" id="IPR025714">
    <property type="entry name" value="Methyltranfer_dom"/>
</dbReference>